<protein>
    <submittedName>
        <fullName evidence="1">Uncharacterized protein</fullName>
    </submittedName>
</protein>
<proteinExistence type="predicted"/>
<gene>
    <name evidence="1" type="ORF">DFH08DRAFT_990821</name>
</gene>
<evidence type="ECO:0000313" key="1">
    <source>
        <dbReference type="EMBL" id="KAJ7352314.1"/>
    </source>
</evidence>
<accession>A0AAD7A9Y3</accession>
<evidence type="ECO:0000313" key="2">
    <source>
        <dbReference type="Proteomes" id="UP001218218"/>
    </source>
</evidence>
<organism evidence="1 2">
    <name type="scientific">Mycena albidolilacea</name>
    <dbReference type="NCBI Taxonomy" id="1033008"/>
    <lineage>
        <taxon>Eukaryota</taxon>
        <taxon>Fungi</taxon>
        <taxon>Dikarya</taxon>
        <taxon>Basidiomycota</taxon>
        <taxon>Agaricomycotina</taxon>
        <taxon>Agaricomycetes</taxon>
        <taxon>Agaricomycetidae</taxon>
        <taxon>Agaricales</taxon>
        <taxon>Marasmiineae</taxon>
        <taxon>Mycenaceae</taxon>
        <taxon>Mycena</taxon>
    </lineage>
</organism>
<reference evidence="1" key="1">
    <citation type="submission" date="2023-03" db="EMBL/GenBank/DDBJ databases">
        <title>Massive genome expansion in bonnet fungi (Mycena s.s.) driven by repeated elements and novel gene families across ecological guilds.</title>
        <authorList>
            <consortium name="Lawrence Berkeley National Laboratory"/>
            <person name="Harder C.B."/>
            <person name="Miyauchi S."/>
            <person name="Viragh M."/>
            <person name="Kuo A."/>
            <person name="Thoen E."/>
            <person name="Andreopoulos B."/>
            <person name="Lu D."/>
            <person name="Skrede I."/>
            <person name="Drula E."/>
            <person name="Henrissat B."/>
            <person name="Morin E."/>
            <person name="Kohler A."/>
            <person name="Barry K."/>
            <person name="LaButti K."/>
            <person name="Morin E."/>
            <person name="Salamov A."/>
            <person name="Lipzen A."/>
            <person name="Mereny Z."/>
            <person name="Hegedus B."/>
            <person name="Baldrian P."/>
            <person name="Stursova M."/>
            <person name="Weitz H."/>
            <person name="Taylor A."/>
            <person name="Grigoriev I.V."/>
            <person name="Nagy L.G."/>
            <person name="Martin F."/>
            <person name="Kauserud H."/>
        </authorList>
    </citation>
    <scope>NUCLEOTIDE SEQUENCE</scope>
    <source>
        <strain evidence="1">CBHHK002</strain>
    </source>
</reference>
<dbReference type="AlphaFoldDB" id="A0AAD7A9Y3"/>
<keyword evidence="2" id="KW-1185">Reference proteome</keyword>
<dbReference type="Proteomes" id="UP001218218">
    <property type="component" value="Unassembled WGS sequence"/>
</dbReference>
<name>A0AAD7A9Y3_9AGAR</name>
<dbReference type="EMBL" id="JARIHO010000012">
    <property type="protein sequence ID" value="KAJ7352314.1"/>
    <property type="molecule type" value="Genomic_DNA"/>
</dbReference>
<sequence length="297" mass="31570">MALVTNEAIAIEARRYLSWSLTVYGTEFMRGFMGISTVPSAHVQPRENGMLIYDSRPLRSFISPRFPESPEPSLLPFPSSFPPCVVPGTPHLLRFLDSHRPRSYGLALGLLVPPGSGTGLATCPLSAKARDDHRHRLGSVLNLGVVLFPILGTSASLRLAALALSPSSSLVLSSHCRSVFPNSSLCAGQARGSLRLTATFSPSPEAPGSSALSVVLSHQSSTCSIHVPPIPILHRIAPSSATAGFSIRLNTGLSPAHGARFTIGRIVRVLPLLKGRTVALCVLQPPSLVIPPLRTIY</sequence>
<comment type="caution">
    <text evidence="1">The sequence shown here is derived from an EMBL/GenBank/DDBJ whole genome shotgun (WGS) entry which is preliminary data.</text>
</comment>